<dbReference type="KEGG" id="alkq:M9189_07230"/>
<keyword evidence="1" id="KW-0472">Membrane</keyword>
<gene>
    <name evidence="4" type="ORF">M9189_07230</name>
</gene>
<keyword evidence="1" id="KW-0812">Transmembrane</keyword>
<evidence type="ECO:0000259" key="2">
    <source>
        <dbReference type="Pfam" id="PF13387"/>
    </source>
</evidence>
<reference evidence="4" key="1">
    <citation type="submission" date="2022-05" db="EMBL/GenBank/DDBJ databases">
        <authorList>
            <person name="Sun X."/>
        </authorList>
    </citation>
    <scope>NUCLEOTIDE SEQUENCE</scope>
    <source>
        <strain evidence="4">Ai-910</strain>
    </source>
</reference>
<dbReference type="Pfam" id="PF25221">
    <property type="entry name" value="5TMH_Lnb"/>
    <property type="match status" value="1"/>
</dbReference>
<keyword evidence="5" id="KW-1185">Reference proteome</keyword>
<dbReference type="Proteomes" id="UP001056426">
    <property type="component" value="Chromosome"/>
</dbReference>
<evidence type="ECO:0000259" key="3">
    <source>
        <dbReference type="Pfam" id="PF25221"/>
    </source>
</evidence>
<organism evidence="4 5">
    <name type="scientific">Xiashengella succiniciproducens</name>
    <dbReference type="NCBI Taxonomy" id="2949635"/>
    <lineage>
        <taxon>Bacteria</taxon>
        <taxon>Pseudomonadati</taxon>
        <taxon>Bacteroidota</taxon>
        <taxon>Bacteroidia</taxon>
        <taxon>Marinilabiliales</taxon>
        <taxon>Marinilabiliaceae</taxon>
        <taxon>Xiashengella</taxon>
    </lineage>
</organism>
<feature type="transmembrane region" description="Helical" evidence="1">
    <location>
        <begin position="308"/>
        <end position="328"/>
    </location>
</feature>
<dbReference type="InterPro" id="IPR057436">
    <property type="entry name" value="5TMH_Lnb"/>
</dbReference>
<accession>A0A9J6ZMD3</accession>
<evidence type="ECO:0000256" key="1">
    <source>
        <dbReference type="SAM" id="Phobius"/>
    </source>
</evidence>
<dbReference type="Pfam" id="PF13387">
    <property type="entry name" value="Lnb_N"/>
    <property type="match status" value="1"/>
</dbReference>
<feature type="transmembrane region" description="Helical" evidence="1">
    <location>
        <begin position="363"/>
        <end position="382"/>
    </location>
</feature>
<dbReference type="EMBL" id="CP098400">
    <property type="protein sequence ID" value="URW78655.1"/>
    <property type="molecule type" value="Genomic_DNA"/>
</dbReference>
<name>A0A9J6ZMD3_9BACT</name>
<keyword evidence="1" id="KW-1133">Transmembrane helix</keyword>
<evidence type="ECO:0000313" key="4">
    <source>
        <dbReference type="EMBL" id="URW78655.1"/>
    </source>
</evidence>
<feature type="transmembrane region" description="Helical" evidence="1">
    <location>
        <begin position="388"/>
        <end position="406"/>
    </location>
</feature>
<dbReference type="AlphaFoldDB" id="A0A9J6ZMD3"/>
<sequence>MYKGPKSSSTREKNYFVSFLHYCKESLKYLILGLYILLNSSTALFGQLSEQSRISILTCSPGEELYSLFGHSAIRVSDSVLGIDYVFNYGTFDFNTPNFYLKFMRGELDYMLSVSHYDNFIYEYNLDGRGITEQVLRLRYEERNKLFEALSENYRPANRAYKYHFFYDNCATRVRDIVVNNIGLTVEFPERETYSAMSFRDVISVYLKNRPWTRLGLDLLLGQPTDEKLNATTVQFLPDFLMYQFADARISEDGRHLVSSTSTLLDRRTVESKPGTFTPAFVLSLLAIMIIAHTWLSKKQGKSTRPINVVLLSICSMIGLLIIFLWFFTSHSVTGPNWNILWAHPLYLLLFIPTVSKNSTGKYLRLIFASLILIFALVSPFLSQQIPVVLIPIWILLIVKLMLFNTSHKGEQR</sequence>
<dbReference type="InterPro" id="IPR025178">
    <property type="entry name" value="Lnb_N"/>
</dbReference>
<dbReference type="RefSeq" id="WP_250722016.1">
    <property type="nucleotide sequence ID" value="NZ_CP098400.1"/>
</dbReference>
<feature type="transmembrane region" description="Helical" evidence="1">
    <location>
        <begin position="340"/>
        <end position="356"/>
    </location>
</feature>
<feature type="domain" description="Lnb N-terminal periplasmic" evidence="2">
    <location>
        <begin position="53"/>
        <end position="178"/>
    </location>
</feature>
<proteinExistence type="predicted"/>
<feature type="transmembrane region" description="Helical" evidence="1">
    <location>
        <begin position="277"/>
        <end position="296"/>
    </location>
</feature>
<reference evidence="4" key="2">
    <citation type="submission" date="2022-06" db="EMBL/GenBank/DDBJ databases">
        <title>Xiashengella guii gen. nov. sp. nov., a bacterium isolated form anaerobic digestion tank.</title>
        <authorList>
            <person name="Huang H."/>
        </authorList>
    </citation>
    <scope>NUCLEOTIDE SEQUENCE</scope>
    <source>
        <strain evidence="4">Ai-910</strain>
    </source>
</reference>
<protein>
    <submittedName>
        <fullName evidence="4">DUF4105 domain-containing protein</fullName>
    </submittedName>
</protein>
<evidence type="ECO:0000313" key="5">
    <source>
        <dbReference type="Proteomes" id="UP001056426"/>
    </source>
</evidence>
<feature type="domain" description="Lnb-like transmembrane" evidence="3">
    <location>
        <begin position="273"/>
        <end position="403"/>
    </location>
</feature>